<name>A0A8H5BDP2_9AGAR</name>
<dbReference type="Pfam" id="PF00651">
    <property type="entry name" value="BTB"/>
    <property type="match status" value="1"/>
</dbReference>
<dbReference type="AlphaFoldDB" id="A0A8H5BDP2"/>
<sequence>MSSTQQSENAEGISRSPTFWCQDGNIILKTADGTHYRIHKGLLSMGSIVFRHMFEDAVASADEELDRCAVVQFQDEKSDLEMLLSSLYMPDKKHPSLPNLAVDDLLSMLHMYRKYQYDGLLELALRRLNIEFPTNFAQFKQRYQTHIRVCIDAGELKGKCGLMCTPCWVLPGMPNLFPQGESLCSLRLEILDGWRSSNNREMTFKFHQVAQRALIMGQEKLRQTIFSNGCPRINYSGGKIFTATSCLTREACAETWMNRFDRLVLSYHRDSNPYLYAYLFPKLSKPAQAVYDLPCKDCILVLNDRYDREEEEAFDTLPYMFGLQGWHFVLSE</sequence>
<gene>
    <name evidence="2" type="ORF">D9619_001941</name>
</gene>
<accession>A0A8H5BDP2</accession>
<dbReference type="PROSITE" id="PS50097">
    <property type="entry name" value="BTB"/>
    <property type="match status" value="1"/>
</dbReference>
<evidence type="ECO:0000313" key="2">
    <source>
        <dbReference type="EMBL" id="KAF5321330.1"/>
    </source>
</evidence>
<organism evidence="2 3">
    <name type="scientific">Psilocybe cf. subviscida</name>
    <dbReference type="NCBI Taxonomy" id="2480587"/>
    <lineage>
        <taxon>Eukaryota</taxon>
        <taxon>Fungi</taxon>
        <taxon>Dikarya</taxon>
        <taxon>Basidiomycota</taxon>
        <taxon>Agaricomycotina</taxon>
        <taxon>Agaricomycetes</taxon>
        <taxon>Agaricomycetidae</taxon>
        <taxon>Agaricales</taxon>
        <taxon>Agaricineae</taxon>
        <taxon>Strophariaceae</taxon>
        <taxon>Psilocybe</taxon>
    </lineage>
</organism>
<dbReference type="Gene3D" id="3.30.710.10">
    <property type="entry name" value="Potassium Channel Kv1.1, Chain A"/>
    <property type="match status" value="1"/>
</dbReference>
<dbReference type="Proteomes" id="UP000567179">
    <property type="component" value="Unassembled WGS sequence"/>
</dbReference>
<comment type="caution">
    <text evidence="2">The sequence shown here is derived from an EMBL/GenBank/DDBJ whole genome shotgun (WGS) entry which is preliminary data.</text>
</comment>
<proteinExistence type="predicted"/>
<dbReference type="EMBL" id="JAACJJ010000028">
    <property type="protein sequence ID" value="KAF5321330.1"/>
    <property type="molecule type" value="Genomic_DNA"/>
</dbReference>
<reference evidence="2 3" key="1">
    <citation type="journal article" date="2020" name="ISME J.">
        <title>Uncovering the hidden diversity of litter-decomposition mechanisms in mushroom-forming fungi.</title>
        <authorList>
            <person name="Floudas D."/>
            <person name="Bentzer J."/>
            <person name="Ahren D."/>
            <person name="Johansson T."/>
            <person name="Persson P."/>
            <person name="Tunlid A."/>
        </authorList>
    </citation>
    <scope>NUCLEOTIDE SEQUENCE [LARGE SCALE GENOMIC DNA]</scope>
    <source>
        <strain evidence="2 3">CBS 101986</strain>
    </source>
</reference>
<dbReference type="InterPro" id="IPR000210">
    <property type="entry name" value="BTB/POZ_dom"/>
</dbReference>
<dbReference type="InterPro" id="IPR011333">
    <property type="entry name" value="SKP1/BTB/POZ_sf"/>
</dbReference>
<evidence type="ECO:0000313" key="3">
    <source>
        <dbReference type="Proteomes" id="UP000567179"/>
    </source>
</evidence>
<evidence type="ECO:0000259" key="1">
    <source>
        <dbReference type="PROSITE" id="PS50097"/>
    </source>
</evidence>
<protein>
    <recommendedName>
        <fullName evidence="1">BTB domain-containing protein</fullName>
    </recommendedName>
</protein>
<feature type="domain" description="BTB" evidence="1">
    <location>
        <begin position="24"/>
        <end position="88"/>
    </location>
</feature>
<dbReference type="OrthoDB" id="3217871at2759"/>
<keyword evidence="3" id="KW-1185">Reference proteome</keyword>